<dbReference type="EMBL" id="HACM01000611">
    <property type="protein sequence ID" value="CRZ01053.1"/>
    <property type="molecule type" value="Transcribed_RNA"/>
</dbReference>
<keyword evidence="1" id="KW-1133">Transmembrane helix</keyword>
<evidence type="ECO:0000313" key="2">
    <source>
        <dbReference type="EMBL" id="CRZ01053.1"/>
    </source>
</evidence>
<organism evidence="2">
    <name type="scientific">Spongospora subterranea</name>
    <dbReference type="NCBI Taxonomy" id="70186"/>
    <lineage>
        <taxon>Eukaryota</taxon>
        <taxon>Sar</taxon>
        <taxon>Rhizaria</taxon>
        <taxon>Endomyxa</taxon>
        <taxon>Phytomyxea</taxon>
        <taxon>Plasmodiophorida</taxon>
        <taxon>Plasmodiophoridae</taxon>
        <taxon>Spongospora</taxon>
    </lineage>
</organism>
<keyword evidence="1" id="KW-0812">Transmembrane</keyword>
<dbReference type="AlphaFoldDB" id="A0A0H5QG71"/>
<sequence>MWPRPMQTLRRLFVQDPQFRVSVSDTVKEGLYKEPAMMVSLLLGSICMLLPLVVYPIHSKNANSRQNELYIKSQRLLLQRANVDEMKVQILGLLSNQIFDP</sequence>
<keyword evidence="1" id="KW-0472">Membrane</keyword>
<evidence type="ECO:0000256" key="1">
    <source>
        <dbReference type="SAM" id="Phobius"/>
    </source>
</evidence>
<reference evidence="2" key="1">
    <citation type="submission" date="2015-04" db="EMBL/GenBank/DDBJ databases">
        <title>The genome sequence of the plant pathogenic Rhizarian Plasmodiophora brassicae reveals insights in its biotrophic life cycle and the origin of chitin synthesis.</title>
        <authorList>
            <person name="Schwelm A."/>
            <person name="Fogelqvist J."/>
            <person name="Knaust A."/>
            <person name="Julke S."/>
            <person name="Lilja T."/>
            <person name="Dhandapani V."/>
            <person name="Bonilla-Rosso G."/>
            <person name="Karlsson M."/>
            <person name="Shevchenko A."/>
            <person name="Choi S.R."/>
            <person name="Kim H.G."/>
            <person name="Park J.Y."/>
            <person name="Lim Y.P."/>
            <person name="Ludwig-Muller J."/>
            <person name="Dixelius C."/>
        </authorList>
    </citation>
    <scope>NUCLEOTIDE SEQUENCE</scope>
    <source>
        <tissue evidence="2">Potato root galls</tissue>
    </source>
</reference>
<protein>
    <submittedName>
        <fullName evidence="2">Uncharacterized protein</fullName>
    </submittedName>
</protein>
<feature type="transmembrane region" description="Helical" evidence="1">
    <location>
        <begin position="36"/>
        <end position="57"/>
    </location>
</feature>
<proteinExistence type="predicted"/>
<accession>A0A0H5QG71</accession>
<name>A0A0H5QG71_9EUKA</name>